<evidence type="ECO:0000313" key="2">
    <source>
        <dbReference type="Proteomes" id="UP000830434"/>
    </source>
</evidence>
<organism evidence="1 2">
    <name type="scientific">Halorussus gelatinilyticus</name>
    <dbReference type="NCBI Taxonomy" id="2937524"/>
    <lineage>
        <taxon>Archaea</taxon>
        <taxon>Methanobacteriati</taxon>
        <taxon>Methanobacteriota</taxon>
        <taxon>Stenosarchaea group</taxon>
        <taxon>Halobacteria</taxon>
        <taxon>Halobacteriales</taxon>
        <taxon>Haladaptataceae</taxon>
        <taxon>Halorussus</taxon>
    </lineage>
</organism>
<dbReference type="EMBL" id="CP096658">
    <property type="protein sequence ID" value="UPW01058.1"/>
    <property type="molecule type" value="Genomic_DNA"/>
</dbReference>
<dbReference type="InterPro" id="IPR036390">
    <property type="entry name" value="WH_DNA-bd_sf"/>
</dbReference>
<evidence type="ECO:0000313" key="1">
    <source>
        <dbReference type="EMBL" id="UPW01058.1"/>
    </source>
</evidence>
<dbReference type="GeneID" id="72188770"/>
<accession>A0A8U0IJV4</accession>
<dbReference type="RefSeq" id="WP_248655464.1">
    <property type="nucleotide sequence ID" value="NZ_CP096658.1"/>
</dbReference>
<dbReference type="Proteomes" id="UP000830434">
    <property type="component" value="Chromosome"/>
</dbReference>
<gene>
    <name evidence="1" type="ORF">M0R88_02905</name>
</gene>
<dbReference type="Gene3D" id="1.10.10.10">
    <property type="entry name" value="Winged helix-like DNA-binding domain superfamily/Winged helix DNA-binding domain"/>
    <property type="match status" value="1"/>
</dbReference>
<keyword evidence="2" id="KW-1185">Reference proteome</keyword>
<reference evidence="1" key="1">
    <citation type="submission" date="2022-04" db="EMBL/GenBank/DDBJ databases">
        <title>Diverse halophilic archaea isolated from saline environments.</title>
        <authorList>
            <person name="Cui H.-L."/>
        </authorList>
    </citation>
    <scope>NUCLEOTIDE SEQUENCE</scope>
    <source>
        <strain evidence="1">XZYJT40</strain>
    </source>
</reference>
<dbReference type="InterPro" id="IPR036388">
    <property type="entry name" value="WH-like_DNA-bd_sf"/>
</dbReference>
<sequence length="211" mass="23548">MELSDTDWGILNLCSDNRETRKNIAAALDKSPNYISKELSKLSEMGLLKQPGPAENSGMHVTTKKGEFVLSKQEKYERRQSELFGELVKSAAELSCELSAEADKEVTPSDIVVVTEQAHDLLQKLDNNSGISPQEAADRIGINLYATQGILYELYFFDLLDQAVTSEGEIYDLTARGRRLLDQPAQTTVKDANRTWNIITSKDKSEPSFDK</sequence>
<dbReference type="SUPFAM" id="SSF46785">
    <property type="entry name" value="Winged helix' DNA-binding domain"/>
    <property type="match status" value="1"/>
</dbReference>
<proteinExistence type="predicted"/>
<dbReference type="KEGG" id="haxz:M0R88_02905"/>
<dbReference type="AlphaFoldDB" id="A0A8U0IJV4"/>
<protein>
    <submittedName>
        <fullName evidence="1">Uncharacterized protein</fullName>
    </submittedName>
</protein>
<name>A0A8U0IJV4_9EURY</name>